<evidence type="ECO:0000313" key="1">
    <source>
        <dbReference type="EMBL" id="GFD11365.1"/>
    </source>
</evidence>
<dbReference type="AlphaFoldDB" id="A0A699TKX2"/>
<feature type="non-terminal residue" evidence="1">
    <location>
        <position position="1"/>
    </location>
</feature>
<evidence type="ECO:0008006" key="2">
    <source>
        <dbReference type="Google" id="ProtNLM"/>
    </source>
</evidence>
<comment type="caution">
    <text evidence="1">The sequence shown here is derived from an EMBL/GenBank/DDBJ whole genome shotgun (WGS) entry which is preliminary data.</text>
</comment>
<dbReference type="EMBL" id="BKCJ011258599">
    <property type="protein sequence ID" value="GFD11365.1"/>
    <property type="molecule type" value="Genomic_DNA"/>
</dbReference>
<proteinExistence type="predicted"/>
<gene>
    <name evidence="1" type="ORF">Tci_883334</name>
</gene>
<feature type="non-terminal residue" evidence="1">
    <location>
        <position position="179"/>
    </location>
</feature>
<reference evidence="1" key="1">
    <citation type="journal article" date="2019" name="Sci. Rep.">
        <title>Draft genome of Tanacetum cinerariifolium, the natural source of mosquito coil.</title>
        <authorList>
            <person name="Yamashiro T."/>
            <person name="Shiraishi A."/>
            <person name="Satake H."/>
            <person name="Nakayama K."/>
        </authorList>
    </citation>
    <scope>NUCLEOTIDE SEQUENCE</scope>
</reference>
<sequence>EASPPDSELVSSEVMEIVIPKVGGIKESNDNPIPSHDPIISGTPPNLTPSGESEFFLETNNFHNSLPECTTFSHVLCDAECESDSSNDQSCSDKDVLETIISKPLYEEEIIPMKSLRTHDSSLPISSKIDSLLDEFAGELTLLKSIPPGIDKADCDFKEDIRLIEKLLYDNTSPPPPEE</sequence>
<accession>A0A699TKX2</accession>
<organism evidence="1">
    <name type="scientific">Tanacetum cinerariifolium</name>
    <name type="common">Dalmatian daisy</name>
    <name type="synonym">Chrysanthemum cinerariifolium</name>
    <dbReference type="NCBI Taxonomy" id="118510"/>
    <lineage>
        <taxon>Eukaryota</taxon>
        <taxon>Viridiplantae</taxon>
        <taxon>Streptophyta</taxon>
        <taxon>Embryophyta</taxon>
        <taxon>Tracheophyta</taxon>
        <taxon>Spermatophyta</taxon>
        <taxon>Magnoliopsida</taxon>
        <taxon>eudicotyledons</taxon>
        <taxon>Gunneridae</taxon>
        <taxon>Pentapetalae</taxon>
        <taxon>asterids</taxon>
        <taxon>campanulids</taxon>
        <taxon>Asterales</taxon>
        <taxon>Asteraceae</taxon>
        <taxon>Asteroideae</taxon>
        <taxon>Anthemideae</taxon>
        <taxon>Anthemidinae</taxon>
        <taxon>Tanacetum</taxon>
    </lineage>
</organism>
<protein>
    <recommendedName>
        <fullName evidence="2">Reverse transcriptase domain-containing protein</fullName>
    </recommendedName>
</protein>
<name>A0A699TKX2_TANCI</name>